<comment type="caution">
    <text evidence="3">The sequence shown here is derived from an EMBL/GenBank/DDBJ whole genome shotgun (WGS) entry which is preliminary data.</text>
</comment>
<dbReference type="Proteomes" id="UP001320972">
    <property type="component" value="Unassembled WGS sequence"/>
</dbReference>
<proteinExistence type="predicted"/>
<keyword evidence="2" id="KW-1133">Transmembrane helix</keyword>
<feature type="transmembrane region" description="Helical" evidence="2">
    <location>
        <begin position="66"/>
        <end position="83"/>
    </location>
</feature>
<name>A0ABT2QIX6_9EURY</name>
<feature type="region of interest" description="Disordered" evidence="1">
    <location>
        <begin position="133"/>
        <end position="162"/>
    </location>
</feature>
<reference evidence="3 4" key="1">
    <citation type="submission" date="2022-09" db="EMBL/GenBank/DDBJ databases">
        <title>Enrichment on poylsaccharides allowed isolation of novel metabolic and taxonomic groups of Haloarchaea.</title>
        <authorList>
            <person name="Sorokin D.Y."/>
            <person name="Elcheninov A.G."/>
            <person name="Khizhniak T.V."/>
            <person name="Kolganova T.V."/>
            <person name="Kublanov I.V."/>
        </authorList>
    </citation>
    <scope>NUCLEOTIDE SEQUENCE [LARGE SCALE GENOMIC DNA]</scope>
    <source>
        <strain evidence="3 4">AArc-m2/3/4</strain>
    </source>
</reference>
<dbReference type="RefSeq" id="WP_425494421.1">
    <property type="nucleotide sequence ID" value="NZ_JAOPKB010000014.1"/>
</dbReference>
<feature type="transmembrane region" description="Helical" evidence="2">
    <location>
        <begin position="95"/>
        <end position="112"/>
    </location>
</feature>
<dbReference type="EMBL" id="JAOPKB010000014">
    <property type="protein sequence ID" value="MCU4974859.1"/>
    <property type="molecule type" value="Genomic_DNA"/>
</dbReference>
<organism evidence="3 4">
    <name type="scientific">Natronoglomus mannanivorans</name>
    <dbReference type="NCBI Taxonomy" id="2979990"/>
    <lineage>
        <taxon>Archaea</taxon>
        <taxon>Methanobacteriati</taxon>
        <taxon>Methanobacteriota</taxon>
        <taxon>Stenosarchaea group</taxon>
        <taxon>Halobacteria</taxon>
        <taxon>Halobacteriales</taxon>
        <taxon>Natrialbaceae</taxon>
        <taxon>Natronoglomus</taxon>
    </lineage>
</organism>
<sequence>MDDEIRYCPSCGVDQYEDLDEIQQTKSDDSEPKERKFTFGRILAWIAAPIILLLGLTLLISDPFSGILLILVGLFTLPLTRVRLRDDHGITFSRWVVLTIVLVGLIGAGGMIDGDEDIAGPGDTNGEEAAVAAGDDAEATADEEASDANEEAAANEDEEVAEEDGLQVRILYDGDWSGAVGEEGSTQSVEGNGDETLDVSDDAMIVSATAQKQDASDDELVVQILNDGEIIEEGSTTADYGVVGISVVV</sequence>
<protein>
    <submittedName>
        <fullName evidence="3">Uncharacterized protein</fullName>
    </submittedName>
</protein>
<keyword evidence="2" id="KW-0812">Transmembrane</keyword>
<accession>A0ABT2QIX6</accession>
<keyword evidence="2" id="KW-0472">Membrane</keyword>
<evidence type="ECO:0000313" key="3">
    <source>
        <dbReference type="EMBL" id="MCU4974859.1"/>
    </source>
</evidence>
<evidence type="ECO:0000256" key="1">
    <source>
        <dbReference type="SAM" id="MobiDB-lite"/>
    </source>
</evidence>
<evidence type="ECO:0000256" key="2">
    <source>
        <dbReference type="SAM" id="Phobius"/>
    </source>
</evidence>
<feature type="compositionally biased region" description="Acidic residues" evidence="1">
    <location>
        <begin position="135"/>
        <end position="162"/>
    </location>
</feature>
<feature type="transmembrane region" description="Helical" evidence="2">
    <location>
        <begin position="42"/>
        <end position="60"/>
    </location>
</feature>
<gene>
    <name evidence="3" type="ORF">OB955_19245</name>
</gene>
<evidence type="ECO:0000313" key="4">
    <source>
        <dbReference type="Proteomes" id="UP001320972"/>
    </source>
</evidence>
<keyword evidence="4" id="KW-1185">Reference proteome</keyword>